<dbReference type="CDD" id="cd04301">
    <property type="entry name" value="NAT_SF"/>
    <property type="match status" value="1"/>
</dbReference>
<accession>L7VUB1</accession>
<sequence length="265" mass="29362">MDLNQVIEATLIAEWRQRLGQLPGGEFYDGPDLHWSLTGAGHLNAVFGARLAPQDVPARVQQVHAHFAQRNIEYFAWVIGPSTQPVDLGEQLVEHYGAHALDGWRSVAVTGMTLELDHLPESIPSPPGMTIEHVTATGALDEWAAVTESHPVRRQLLRELLIRDGLRQQPTLYAYLARRQGTPLGAVLVFDCAPATCLRALDVLPEARRQGLGAWLCWHALREARQRGHQLAVTDATEMGHSVYQRVGFQDCCTIFEYACPVPAI</sequence>
<dbReference type="AlphaFoldDB" id="L7VUB1"/>
<protein>
    <submittedName>
        <fullName evidence="2">Putative acetyltransferase, gnat family</fullName>
    </submittedName>
</protein>
<dbReference type="GO" id="GO:0016747">
    <property type="term" value="F:acyltransferase activity, transferring groups other than amino-acyl groups"/>
    <property type="evidence" value="ECO:0007669"/>
    <property type="project" value="InterPro"/>
</dbReference>
<dbReference type="PROSITE" id="PS51186">
    <property type="entry name" value="GNAT"/>
    <property type="match status" value="1"/>
</dbReference>
<proteinExistence type="predicted"/>
<name>L7VUB1_9BACT</name>
<dbReference type="InterPro" id="IPR000182">
    <property type="entry name" value="GNAT_dom"/>
</dbReference>
<organism evidence="2">
    <name type="scientific">uncultured bacterium A1Q1_fos_485</name>
    <dbReference type="NCBI Taxonomy" id="1256576"/>
    <lineage>
        <taxon>Bacteria</taxon>
        <taxon>environmental samples</taxon>
    </lineage>
</organism>
<dbReference type="EMBL" id="JX649912">
    <property type="protein sequence ID" value="AGC72797.1"/>
    <property type="molecule type" value="Genomic_DNA"/>
</dbReference>
<feature type="domain" description="N-acetyltransferase" evidence="1">
    <location>
        <begin position="129"/>
        <end position="265"/>
    </location>
</feature>
<dbReference type="Gene3D" id="3.40.630.30">
    <property type="match status" value="1"/>
</dbReference>
<dbReference type="InterPro" id="IPR016181">
    <property type="entry name" value="Acyl_CoA_acyltransferase"/>
</dbReference>
<evidence type="ECO:0000259" key="1">
    <source>
        <dbReference type="PROSITE" id="PS51186"/>
    </source>
</evidence>
<dbReference type="Pfam" id="PF00583">
    <property type="entry name" value="Acetyltransf_1"/>
    <property type="match status" value="1"/>
</dbReference>
<keyword evidence="2" id="KW-0808">Transferase</keyword>
<reference evidence="2" key="1">
    <citation type="submission" date="2012-09" db="EMBL/GenBank/DDBJ databases">
        <title>Metagenomic Characterization of a Microbial Community in Wastewater Detects High Levels of Antibiotic Resistance.</title>
        <authorList>
            <person name="Abrams M."/>
            <person name="Caldwell A."/>
            <person name="Vandaei E."/>
            <person name="Lee W."/>
            <person name="Perrott J."/>
            <person name="Khan S.Y."/>
            <person name="Ta J."/>
            <person name="Romero D."/>
            <person name="Nguyen V."/>
            <person name="Pourmand N."/>
            <person name="Ouverney C.C."/>
        </authorList>
    </citation>
    <scope>NUCLEOTIDE SEQUENCE</scope>
</reference>
<evidence type="ECO:0000313" key="2">
    <source>
        <dbReference type="EMBL" id="AGC72797.1"/>
    </source>
</evidence>
<dbReference type="SUPFAM" id="SSF55729">
    <property type="entry name" value="Acyl-CoA N-acyltransferases (Nat)"/>
    <property type="match status" value="1"/>
</dbReference>